<dbReference type="Gene3D" id="3.40.50.300">
    <property type="entry name" value="P-loop containing nucleotide triphosphate hydrolases"/>
    <property type="match status" value="1"/>
</dbReference>
<dbReference type="SUPFAM" id="SSF48452">
    <property type="entry name" value="TPR-like"/>
    <property type="match status" value="1"/>
</dbReference>
<name>A0A2N3NF21_9PEZI</name>
<dbReference type="Gene3D" id="3.40.50.1820">
    <property type="entry name" value="alpha/beta hydrolase"/>
    <property type="match status" value="1"/>
</dbReference>
<keyword evidence="9" id="KW-1185">Reference proteome</keyword>
<dbReference type="AlphaFoldDB" id="A0A2N3NF21"/>
<dbReference type="SUPFAM" id="SSF53474">
    <property type="entry name" value="alpha/beta-Hydrolases"/>
    <property type="match status" value="1"/>
</dbReference>
<keyword evidence="4" id="KW-0256">Endoplasmic reticulum</keyword>
<evidence type="ECO:0008006" key="10">
    <source>
        <dbReference type="Google" id="ProtNLM"/>
    </source>
</evidence>
<protein>
    <recommendedName>
        <fullName evidence="10">DUF676 domain-containing protein</fullName>
    </recommendedName>
</protein>
<evidence type="ECO:0000256" key="1">
    <source>
        <dbReference type="ARBA" id="ARBA00004173"/>
    </source>
</evidence>
<comment type="subcellular location">
    <subcellularLocation>
        <location evidence="2">Endoplasmic reticulum</location>
    </subcellularLocation>
    <subcellularLocation>
        <location evidence="3">Membrane</location>
    </subcellularLocation>
    <subcellularLocation>
        <location evidence="1">Mitochondrion</location>
    </subcellularLocation>
</comment>
<feature type="region of interest" description="Disordered" evidence="7">
    <location>
        <begin position="15"/>
        <end position="52"/>
    </location>
</feature>
<evidence type="ECO:0000256" key="4">
    <source>
        <dbReference type="ARBA" id="ARBA00022824"/>
    </source>
</evidence>
<dbReference type="InterPro" id="IPR027417">
    <property type="entry name" value="P-loop_NTPase"/>
</dbReference>
<dbReference type="InterPro" id="IPR029058">
    <property type="entry name" value="AB_hydrolase_fold"/>
</dbReference>
<dbReference type="OrthoDB" id="626167at2759"/>
<dbReference type="STRING" id="41688.A0A2N3NF21"/>
<keyword evidence="6" id="KW-0472">Membrane</keyword>
<evidence type="ECO:0000313" key="8">
    <source>
        <dbReference type="EMBL" id="PKS11033.1"/>
    </source>
</evidence>
<dbReference type="GO" id="GO:0005783">
    <property type="term" value="C:endoplasmic reticulum"/>
    <property type="evidence" value="ECO:0007669"/>
    <property type="project" value="UniProtKB-SubCell"/>
</dbReference>
<sequence length="1141" mass="125884">MRTLSLRRLSSQGTRLLKRALSPEPHDLDDEDGRNPRNHSASLFGRIDPPTDGAAGVTSELKVVHDPVLGTAPTVDIVAVHGLGDGFDGWESTQDGLCWLTSLLHRDVPTARILTFRHSPDLLTPNLAVKDALYERAERLLEALKELYGSGNGGERRPTPPLVFISHSLGGLIVQRALVTAEESQDAASRRVFLATRGMIYFGVPARTQLQRVLGDVSRLLQARSGAARKGRARDGKGWGPDAVSLEAGLRPFDEIADRLHAVSVCFCEALPTAGLKGQMVVDIGSTTSAAERVLLQRSHVDLMRFNGREDEGYTSLREWLGLILAGVVPLPSWLAPEYIAGVADSKTAASASSSLQTLTEPLQVYNDVSFLRTDFDIRPEYPSPSPYHVRHGLLEELAAQFKKLSKCYRVACIALIGYQDVGKSFLAQHFARLTGKAGDRAVFWLDGSSRETLSVSYLELGRSIFDYYWAKYSSDTLLPLGDCASTARARLRAALGFADIDSLLDGKAFNQLDQIAVTSSIKAVLNWLMRDGNDRWMLVLENVGDVADLLDFLPLTLNGWILLVPQKREFEIGLLGMGRLEVPIWTEEDAYELLLAETGREHHPCEEQAGFDIVHSLDYRPSLIHQTAAYIRERGISFHDYYSTDGLATSALANLEEHPGRDQLADVLGIASLLSDAPIPLDLLISVENAIGARLSTDTGGAWWIGSSTAQVRPRLTETLKNLDLIIQTSSPSLGYVLPHTIRVHFLQAPSPRHAWLALSALSSAIHRQTLFDSPTLPELHALSRSLLPHARALYPLALQLSDAAYTPEKRDPKRVDWHLIGQLAATQGDSSLAIKWLEFALHRNSARPEESLDPTQELETVLSLAQLYRQHGDVPRYDELLRSAHLTNDMRYTNPDLYFRARLSLATHLAEKSLLDHAALELDDLSRLYSADDHTSTLSRSRHILSLHSLAVILKMAGRLDDASSVYSRLHPLYAAHLNASHPTVLDTLEEHAHGLEETLHVHDALSILERTLVARIAALGPTHPSVSLAQAHLAALYQTLLDHDAADAMYRAAMPAMEERLGESHAVYLGAKENLALSFWERAGAVEKGGEEMKGWAVGLLRDVLEVREEIGMGIEAEATRERLREMMADHGERFNRG</sequence>
<dbReference type="InterPro" id="IPR011990">
    <property type="entry name" value="TPR-like_helical_dom_sf"/>
</dbReference>
<evidence type="ECO:0000256" key="2">
    <source>
        <dbReference type="ARBA" id="ARBA00004240"/>
    </source>
</evidence>
<dbReference type="Gene3D" id="1.25.40.10">
    <property type="entry name" value="Tetratricopeptide repeat domain"/>
    <property type="match status" value="1"/>
</dbReference>
<accession>A0A2N3NF21</accession>
<comment type="caution">
    <text evidence="8">The sequence shown here is derived from an EMBL/GenBank/DDBJ whole genome shotgun (WGS) entry which is preliminary data.</text>
</comment>
<dbReference type="EMBL" id="NLAX01000008">
    <property type="protein sequence ID" value="PKS11033.1"/>
    <property type="molecule type" value="Genomic_DNA"/>
</dbReference>
<dbReference type="PANTHER" id="PTHR48182">
    <property type="entry name" value="PROTEIN SERAC1"/>
    <property type="match status" value="1"/>
</dbReference>
<dbReference type="GO" id="GO:0016020">
    <property type="term" value="C:membrane"/>
    <property type="evidence" value="ECO:0007669"/>
    <property type="project" value="UniProtKB-SubCell"/>
</dbReference>
<organism evidence="8 9">
    <name type="scientific">Lomentospora prolificans</name>
    <dbReference type="NCBI Taxonomy" id="41688"/>
    <lineage>
        <taxon>Eukaryota</taxon>
        <taxon>Fungi</taxon>
        <taxon>Dikarya</taxon>
        <taxon>Ascomycota</taxon>
        <taxon>Pezizomycotina</taxon>
        <taxon>Sordariomycetes</taxon>
        <taxon>Hypocreomycetidae</taxon>
        <taxon>Microascales</taxon>
        <taxon>Microascaceae</taxon>
        <taxon>Lomentospora</taxon>
    </lineage>
</organism>
<proteinExistence type="predicted"/>
<evidence type="ECO:0000313" key="9">
    <source>
        <dbReference type="Proteomes" id="UP000233524"/>
    </source>
</evidence>
<dbReference type="PANTHER" id="PTHR48182:SF2">
    <property type="entry name" value="PROTEIN SERAC1"/>
    <property type="match status" value="1"/>
</dbReference>
<dbReference type="SUPFAM" id="SSF52540">
    <property type="entry name" value="P-loop containing nucleoside triphosphate hydrolases"/>
    <property type="match status" value="1"/>
</dbReference>
<gene>
    <name evidence="8" type="ORF">jhhlp_002793</name>
</gene>
<keyword evidence="5" id="KW-0496">Mitochondrion</keyword>
<reference evidence="8 9" key="1">
    <citation type="journal article" date="2017" name="G3 (Bethesda)">
        <title>First Draft Genome Sequence of the Pathogenic Fungus Lomentospora prolificans (Formerly Scedosporium prolificans).</title>
        <authorList>
            <person name="Luo R."/>
            <person name="Zimin A."/>
            <person name="Workman R."/>
            <person name="Fan Y."/>
            <person name="Pertea G."/>
            <person name="Grossman N."/>
            <person name="Wear M.P."/>
            <person name="Jia B."/>
            <person name="Miller H."/>
            <person name="Casadevall A."/>
            <person name="Timp W."/>
            <person name="Zhang S.X."/>
            <person name="Salzberg S.L."/>
        </authorList>
    </citation>
    <scope>NUCLEOTIDE SEQUENCE [LARGE SCALE GENOMIC DNA]</scope>
    <source>
        <strain evidence="8 9">JHH-5317</strain>
    </source>
</reference>
<dbReference type="GO" id="GO:0005739">
    <property type="term" value="C:mitochondrion"/>
    <property type="evidence" value="ECO:0007669"/>
    <property type="project" value="UniProtKB-SubCell"/>
</dbReference>
<dbReference type="InterPro" id="IPR052374">
    <property type="entry name" value="SERAC1"/>
</dbReference>
<evidence type="ECO:0000256" key="7">
    <source>
        <dbReference type="SAM" id="MobiDB-lite"/>
    </source>
</evidence>
<evidence type="ECO:0000256" key="3">
    <source>
        <dbReference type="ARBA" id="ARBA00004370"/>
    </source>
</evidence>
<dbReference type="InParanoid" id="A0A2N3NF21"/>
<evidence type="ECO:0000256" key="6">
    <source>
        <dbReference type="ARBA" id="ARBA00023136"/>
    </source>
</evidence>
<evidence type="ECO:0000256" key="5">
    <source>
        <dbReference type="ARBA" id="ARBA00023128"/>
    </source>
</evidence>
<dbReference type="Proteomes" id="UP000233524">
    <property type="component" value="Unassembled WGS sequence"/>
</dbReference>
<dbReference type="VEuPathDB" id="FungiDB:jhhlp_002793"/>